<protein>
    <submittedName>
        <fullName evidence="1">3182_t:CDS:1</fullName>
    </submittedName>
</protein>
<keyword evidence="2" id="KW-1185">Reference proteome</keyword>
<sequence length="50" mass="5989">MEDNQLDFTSLPILDYNLVHNFKKDEFLSQLRKALFHVGFLYIKNHPIPK</sequence>
<comment type="caution">
    <text evidence="1">The sequence shown here is derived from an EMBL/GenBank/DDBJ whole genome shotgun (WGS) entry which is preliminary data.</text>
</comment>
<accession>A0ACA9Q2T4</accession>
<reference evidence="1" key="1">
    <citation type="submission" date="2021-06" db="EMBL/GenBank/DDBJ databases">
        <authorList>
            <person name="Kallberg Y."/>
            <person name="Tangrot J."/>
            <person name="Rosling A."/>
        </authorList>
    </citation>
    <scope>NUCLEOTIDE SEQUENCE</scope>
    <source>
        <strain evidence="1">28 12/20/2015</strain>
    </source>
</reference>
<organism evidence="1 2">
    <name type="scientific">Cetraspora pellucida</name>
    <dbReference type="NCBI Taxonomy" id="1433469"/>
    <lineage>
        <taxon>Eukaryota</taxon>
        <taxon>Fungi</taxon>
        <taxon>Fungi incertae sedis</taxon>
        <taxon>Mucoromycota</taxon>
        <taxon>Glomeromycotina</taxon>
        <taxon>Glomeromycetes</taxon>
        <taxon>Diversisporales</taxon>
        <taxon>Gigasporaceae</taxon>
        <taxon>Cetraspora</taxon>
    </lineage>
</organism>
<gene>
    <name evidence="1" type="ORF">SPELUC_LOCUS13400</name>
</gene>
<proteinExistence type="predicted"/>
<dbReference type="EMBL" id="CAJVPW010035191">
    <property type="protein sequence ID" value="CAG8735159.1"/>
    <property type="molecule type" value="Genomic_DNA"/>
</dbReference>
<dbReference type="Proteomes" id="UP000789366">
    <property type="component" value="Unassembled WGS sequence"/>
</dbReference>
<evidence type="ECO:0000313" key="1">
    <source>
        <dbReference type="EMBL" id="CAG8735159.1"/>
    </source>
</evidence>
<name>A0ACA9Q2T4_9GLOM</name>
<evidence type="ECO:0000313" key="2">
    <source>
        <dbReference type="Proteomes" id="UP000789366"/>
    </source>
</evidence>
<feature type="non-terminal residue" evidence="1">
    <location>
        <position position="50"/>
    </location>
</feature>